<comment type="caution">
    <text evidence="1">The sequence shown here is derived from an EMBL/GenBank/DDBJ whole genome shotgun (WGS) entry which is preliminary data.</text>
</comment>
<proteinExistence type="predicted"/>
<organism evidence="1 2">
    <name type="scientific">Fusarium decemcellulare</name>
    <dbReference type="NCBI Taxonomy" id="57161"/>
    <lineage>
        <taxon>Eukaryota</taxon>
        <taxon>Fungi</taxon>
        <taxon>Dikarya</taxon>
        <taxon>Ascomycota</taxon>
        <taxon>Pezizomycotina</taxon>
        <taxon>Sordariomycetes</taxon>
        <taxon>Hypocreomycetidae</taxon>
        <taxon>Hypocreales</taxon>
        <taxon>Nectriaceae</taxon>
        <taxon>Fusarium</taxon>
        <taxon>Fusarium decemcellulare species complex</taxon>
    </lineage>
</organism>
<sequence length="1442" mass="158989">MPAITPLEILPSPPLSDADSLSSPKSSVDALASLIKSTYKTPDLKFFVNGRPVTVKNPDPDWVLLDWLRAQDNLKGTKLGCGEGGCGACTVVLQTAEPGRQIKHLAINACLFPLLGVDGKSLITVEGLGTVNRPHALQERVANMHGTQCGFCTPGIVMSLYALIRNSYRDGKFHLTDSDVELQGHLDGNLCRCTGYKPILEAARSFVIEDLKGTIANTPSQTKNTDTNTTTENEDDSLLRAANKPGSCGRPGGCCRDDPNRAGCGSISTIEDLAVKTPPGSPKSSKSPEGLSSTEVFKSYNPTTEPIFPPSLWKYEARPICYGDERRLWFKPTSLQQLLELKSIYPDAKIIGGASETQIEVRFKKMNYRVSVYAADIPELRRYQESGLPDPTQLEAPTEICIPGNFPLTQVEEMCSSLYQKLGARASVLEALRKQLRYFAGRQIRNVASLAGSLATASPISDSAPVLLAGGAKVCVRSQKLGSYDIPLSSWFVGYRATALPKDGVITHITIPLPSEEQREVTKAYKQAKRKDDDIAIVTSGFRVRLDKDGLVEDSTFSYGGMAATTVIASKPSQAVAGKPWAEMKTMEAALDAILEEFNLPYGVPGGMAHYRKVLAMSMFFRFWHEVVNDLGLGKVDADVIQEIHRELSSGSRDNFSTSRHGPVGRPLPHLSAVKHTTGQAEYVDDMPRQYNELFGVLVLSKAAHAEIVSVDWTQALDMPGVAGYLDKDSLPAGVKKWGPVVVDEPFFAEDKVNYYGEPIGMVYAESALQARAAADLVRVEYKHLPAIYTIKEAIEAKSFFTHGRQLKKGDAVDGSLDEVFSKCEHVLEGVTKLGGQEHFYLETNAALAIPHSEDGSMEVYTSSQNLMENQVFVAQALGVPMSRVNMRVRRMGGAYGGKESRSTPVAAWVALAARKEGRPVRMMLNRDEDIATTGQRHPMQCHWKIGVDARGKIMCLDTDVYNNAGHSLDMSGAVMDRACTHIDNCYHIPHAWVRGWVCKTNTVSNTAFRGFGAPQGMYFMEAMIYKISETLNIDVDELRMRNLYEIGQTTPFLQEVDSDFHVETMMEQLTKTSKYEERKEAVREFNSKNRYKKRGICKIPTKHGLSFATALYLNQATAYVRIYEDGSVLLHHGGTEMGQGLYTKMCQVAAEELGVDVSDIFNKDSQSDQIANPSPTAASSGSDLNGMAVKNACDQINERLAPFREKYGPDAKMSVIAHAAYRARVNLSATGFWKMPRIGFQWGNYKDPLPMYYYWTQGVAVSEVELDVLTGDHTVLRTDLMMDIGRSINPAIDYGQIEGAFVQGQGLFTMEESLWTNRGEMFTKGPGTYKIPGFSDIPQQFNVTTLRHDSQGNPISWEKIRSIQSSKGVGEPPLFLGSTVFFALREAVKAAREMNNVDEPLELHAPGTAEKLRLAVADDLVRRAAVVRKEDEKEFFIRIED</sequence>
<name>A0ACC1T0H4_9HYPO</name>
<dbReference type="Proteomes" id="UP001148629">
    <property type="component" value="Unassembled WGS sequence"/>
</dbReference>
<keyword evidence="2" id="KW-1185">Reference proteome</keyword>
<gene>
    <name evidence="1" type="ORF">NM208_g211</name>
</gene>
<accession>A0ACC1T0H4</accession>
<protein>
    <submittedName>
        <fullName evidence="1">Uncharacterized protein</fullName>
    </submittedName>
</protein>
<evidence type="ECO:0000313" key="1">
    <source>
        <dbReference type="EMBL" id="KAJ3549971.1"/>
    </source>
</evidence>
<evidence type="ECO:0000313" key="2">
    <source>
        <dbReference type="Proteomes" id="UP001148629"/>
    </source>
</evidence>
<reference evidence="1" key="1">
    <citation type="submission" date="2022-08" db="EMBL/GenBank/DDBJ databases">
        <title>Genome Sequence of Fusarium decemcellulare.</title>
        <authorList>
            <person name="Buettner E."/>
        </authorList>
    </citation>
    <scope>NUCLEOTIDE SEQUENCE</scope>
    <source>
        <strain evidence="1">Babe19</strain>
    </source>
</reference>
<dbReference type="EMBL" id="JANRMS010000010">
    <property type="protein sequence ID" value="KAJ3549971.1"/>
    <property type="molecule type" value="Genomic_DNA"/>
</dbReference>